<sequence>MNVNSARLDIILIMQIAIVSLQVSENGKMEWIQ</sequence>
<organism evidence="1 2">
    <name type="scientific">Trichinella murrelli</name>
    <dbReference type="NCBI Taxonomy" id="144512"/>
    <lineage>
        <taxon>Eukaryota</taxon>
        <taxon>Metazoa</taxon>
        <taxon>Ecdysozoa</taxon>
        <taxon>Nematoda</taxon>
        <taxon>Enoplea</taxon>
        <taxon>Dorylaimia</taxon>
        <taxon>Trichinellida</taxon>
        <taxon>Trichinellidae</taxon>
        <taxon>Trichinella</taxon>
    </lineage>
</organism>
<dbReference type="EMBL" id="JYDJ01003397">
    <property type="protein sequence ID" value="KRX29353.1"/>
    <property type="molecule type" value="Genomic_DNA"/>
</dbReference>
<evidence type="ECO:0000313" key="2">
    <source>
        <dbReference type="Proteomes" id="UP000055048"/>
    </source>
</evidence>
<dbReference type="AlphaFoldDB" id="A0A0V0SRM9"/>
<dbReference type="Proteomes" id="UP000055048">
    <property type="component" value="Unassembled WGS sequence"/>
</dbReference>
<reference evidence="1 2" key="1">
    <citation type="submission" date="2015-01" db="EMBL/GenBank/DDBJ databases">
        <title>Evolution of Trichinella species and genotypes.</title>
        <authorList>
            <person name="Korhonen P.K."/>
            <person name="Edoardo P."/>
            <person name="Giuseppe L.R."/>
            <person name="Gasser R.B."/>
        </authorList>
    </citation>
    <scope>NUCLEOTIDE SEQUENCE [LARGE SCALE GENOMIC DNA]</scope>
    <source>
        <strain evidence="1">ISS417</strain>
    </source>
</reference>
<evidence type="ECO:0000313" key="1">
    <source>
        <dbReference type="EMBL" id="KRX29353.1"/>
    </source>
</evidence>
<name>A0A0V0SRM9_9BILA</name>
<keyword evidence="2" id="KW-1185">Reference proteome</keyword>
<accession>A0A0V0SRM9</accession>
<proteinExistence type="predicted"/>
<protein>
    <submittedName>
        <fullName evidence="1">Uncharacterized protein</fullName>
    </submittedName>
</protein>
<comment type="caution">
    <text evidence="1">The sequence shown here is derived from an EMBL/GenBank/DDBJ whole genome shotgun (WGS) entry which is preliminary data.</text>
</comment>
<gene>
    <name evidence="1" type="ORF">T05_6143</name>
</gene>